<dbReference type="Proteomes" id="UP000008694">
    <property type="component" value="Unassembled WGS sequence"/>
</dbReference>
<dbReference type="AlphaFoldDB" id="D7LPZ2"/>
<dbReference type="InterPro" id="IPR002156">
    <property type="entry name" value="RNaseH_domain"/>
</dbReference>
<evidence type="ECO:0000313" key="3">
    <source>
        <dbReference type="Proteomes" id="UP000008694"/>
    </source>
</evidence>
<protein>
    <submittedName>
        <fullName evidence="2">Predicted protein</fullName>
    </submittedName>
</protein>
<dbReference type="Pfam" id="PF13456">
    <property type="entry name" value="RVT_3"/>
    <property type="match status" value="1"/>
</dbReference>
<feature type="domain" description="RNase H type-1" evidence="1">
    <location>
        <begin position="5"/>
        <end position="81"/>
    </location>
</feature>
<gene>
    <name evidence="2" type="ORF">ARALYDRAFT_664087</name>
</gene>
<evidence type="ECO:0000259" key="1">
    <source>
        <dbReference type="Pfam" id="PF13456"/>
    </source>
</evidence>
<feature type="non-terminal residue" evidence="2">
    <location>
        <position position="1"/>
    </location>
</feature>
<dbReference type="eggNOG" id="KOG1075">
    <property type="taxonomic scope" value="Eukaryota"/>
</dbReference>
<organism evidence="3">
    <name type="scientific">Arabidopsis lyrata subsp. lyrata</name>
    <name type="common">Lyre-leaved rock-cress</name>
    <dbReference type="NCBI Taxonomy" id="81972"/>
    <lineage>
        <taxon>Eukaryota</taxon>
        <taxon>Viridiplantae</taxon>
        <taxon>Streptophyta</taxon>
        <taxon>Embryophyta</taxon>
        <taxon>Tracheophyta</taxon>
        <taxon>Spermatophyta</taxon>
        <taxon>Magnoliopsida</taxon>
        <taxon>eudicotyledons</taxon>
        <taxon>Gunneridae</taxon>
        <taxon>Pentapetalae</taxon>
        <taxon>rosids</taxon>
        <taxon>malvids</taxon>
        <taxon>Brassicales</taxon>
        <taxon>Brassicaceae</taxon>
        <taxon>Camelineae</taxon>
        <taxon>Arabidopsis</taxon>
    </lineage>
</organism>
<dbReference type="Gramene" id="Al_scaffold_0005_122">
    <property type="protein sequence ID" value="Al_scaffold_0005_122"/>
    <property type="gene ID" value="Al_scaffold_0005_122"/>
</dbReference>
<evidence type="ECO:0000313" key="2">
    <source>
        <dbReference type="EMBL" id="EFH53053.1"/>
    </source>
</evidence>
<dbReference type="GO" id="GO:0003676">
    <property type="term" value="F:nucleic acid binding"/>
    <property type="evidence" value="ECO:0007669"/>
    <property type="project" value="InterPro"/>
</dbReference>
<dbReference type="EMBL" id="GL348717">
    <property type="protein sequence ID" value="EFH53053.1"/>
    <property type="molecule type" value="Genomic_DNA"/>
</dbReference>
<accession>D7LPZ2</accession>
<dbReference type="GO" id="GO:0004523">
    <property type="term" value="F:RNA-DNA hybrid ribonuclease activity"/>
    <property type="evidence" value="ECO:0007669"/>
    <property type="project" value="InterPro"/>
</dbReference>
<keyword evidence="3" id="KW-1185">Reference proteome</keyword>
<dbReference type="HOGENOM" id="CLU_2580806_0_0_1"/>
<proteinExistence type="predicted"/>
<reference evidence="3" key="1">
    <citation type="journal article" date="2011" name="Nat. Genet.">
        <title>The Arabidopsis lyrata genome sequence and the basis of rapid genome size change.</title>
        <authorList>
            <person name="Hu T.T."/>
            <person name="Pattyn P."/>
            <person name="Bakker E.G."/>
            <person name="Cao J."/>
            <person name="Cheng J.-F."/>
            <person name="Clark R.M."/>
            <person name="Fahlgren N."/>
            <person name="Fawcett J.A."/>
            <person name="Grimwood J."/>
            <person name="Gundlach H."/>
            <person name="Haberer G."/>
            <person name="Hollister J.D."/>
            <person name="Ossowski S."/>
            <person name="Ottilar R.P."/>
            <person name="Salamov A.A."/>
            <person name="Schneeberger K."/>
            <person name="Spannagl M."/>
            <person name="Wang X."/>
            <person name="Yang L."/>
            <person name="Nasrallah M.E."/>
            <person name="Bergelson J."/>
            <person name="Carrington J.C."/>
            <person name="Gaut B.S."/>
            <person name="Schmutz J."/>
            <person name="Mayer K.F.X."/>
            <person name="Van de Peer Y."/>
            <person name="Grigoriev I.V."/>
            <person name="Nordborg M."/>
            <person name="Weigel D."/>
            <person name="Guo Y.-L."/>
        </authorList>
    </citation>
    <scope>NUCLEOTIDE SEQUENCE [LARGE SCALE GENOMIC DNA]</scope>
    <source>
        <strain evidence="3">cv. MN47</strain>
    </source>
</reference>
<sequence>TPIKAGWIIRDTIKSYLGLGQNCGHLSACVRKQVPSINIGDAKLLDTGYDKIFFEGDCRQLNDLLNGKTMNFGVYNWLREV</sequence>
<name>D7LPZ2_ARALL</name>